<evidence type="ECO:0000256" key="8">
    <source>
        <dbReference type="PIRSR" id="PIRSR001434-2"/>
    </source>
</evidence>
<dbReference type="Gene3D" id="3.90.1150.10">
    <property type="entry name" value="Aspartate Aminotransferase, domain 1"/>
    <property type="match status" value="1"/>
</dbReference>
<feature type="region of interest" description="Disordered" evidence="10">
    <location>
        <begin position="1"/>
        <end position="42"/>
    </location>
</feature>
<evidence type="ECO:0000256" key="2">
    <source>
        <dbReference type="ARBA" id="ARBA00009077"/>
    </source>
</evidence>
<dbReference type="KEGG" id="ltr:EVS81_00930"/>
<dbReference type="Pfam" id="PF01053">
    <property type="entry name" value="Cys_Met_Meta_PP"/>
    <property type="match status" value="1"/>
</dbReference>
<keyword evidence="12" id="KW-1185">Reference proteome</keyword>
<dbReference type="GO" id="GO:0003962">
    <property type="term" value="F:cystathionine gamma-synthase activity"/>
    <property type="evidence" value="ECO:0007669"/>
    <property type="project" value="TreeGrafter"/>
</dbReference>
<organism evidence="11 12">
    <name type="scientific">Leucobacter triazinivorans</name>
    <dbReference type="NCBI Taxonomy" id="1784719"/>
    <lineage>
        <taxon>Bacteria</taxon>
        <taxon>Bacillati</taxon>
        <taxon>Actinomycetota</taxon>
        <taxon>Actinomycetes</taxon>
        <taxon>Micrococcales</taxon>
        <taxon>Microbacteriaceae</taxon>
        <taxon>Leucobacter</taxon>
    </lineage>
</organism>
<keyword evidence="11" id="KW-0808">Transferase</keyword>
<keyword evidence="3 8" id="KW-0663">Pyridoxal phosphate</keyword>
<dbReference type="GO" id="GO:0005737">
    <property type="term" value="C:cytoplasm"/>
    <property type="evidence" value="ECO:0007669"/>
    <property type="project" value="TreeGrafter"/>
</dbReference>
<dbReference type="GO" id="GO:0019343">
    <property type="term" value="P:cysteine biosynthetic process via cystathionine"/>
    <property type="evidence" value="ECO:0007669"/>
    <property type="project" value="TreeGrafter"/>
</dbReference>
<dbReference type="InterPro" id="IPR015421">
    <property type="entry name" value="PyrdxlP-dep_Trfase_major"/>
</dbReference>
<dbReference type="CDD" id="cd00614">
    <property type="entry name" value="CGS_like"/>
    <property type="match status" value="1"/>
</dbReference>
<proteinExistence type="inferred from homology"/>
<dbReference type="GO" id="GO:0008483">
    <property type="term" value="F:transaminase activity"/>
    <property type="evidence" value="ECO:0007669"/>
    <property type="project" value="UniProtKB-KW"/>
</dbReference>
<dbReference type="GO" id="GO:0004123">
    <property type="term" value="F:cystathionine gamma-lyase activity"/>
    <property type="evidence" value="ECO:0007669"/>
    <property type="project" value="TreeGrafter"/>
</dbReference>
<evidence type="ECO:0000256" key="3">
    <source>
        <dbReference type="ARBA" id="ARBA00022898"/>
    </source>
</evidence>
<dbReference type="GO" id="GO:0047982">
    <property type="term" value="F:homocysteine desulfhydrase activity"/>
    <property type="evidence" value="ECO:0007669"/>
    <property type="project" value="UniProtKB-EC"/>
</dbReference>
<keyword evidence="11" id="KW-0032">Aminotransferase</keyword>
<gene>
    <name evidence="11" type="ORF">EVS81_00930</name>
</gene>
<dbReference type="FunFam" id="3.40.640.10:FF:000046">
    <property type="entry name" value="Cystathionine gamma-lyase"/>
    <property type="match status" value="1"/>
</dbReference>
<dbReference type="EMBL" id="CP035806">
    <property type="protein sequence ID" value="QBE47571.1"/>
    <property type="molecule type" value="Genomic_DNA"/>
</dbReference>
<evidence type="ECO:0000256" key="9">
    <source>
        <dbReference type="RuleBase" id="RU362118"/>
    </source>
</evidence>
<comment type="catalytic activity">
    <reaction evidence="7">
        <text>L-methionine + H2O = methanethiol + 2-oxobutanoate + NH4(+)</text>
        <dbReference type="Rhea" id="RHEA:23800"/>
        <dbReference type="ChEBI" id="CHEBI:15377"/>
        <dbReference type="ChEBI" id="CHEBI:16007"/>
        <dbReference type="ChEBI" id="CHEBI:16763"/>
        <dbReference type="ChEBI" id="CHEBI:28938"/>
        <dbReference type="ChEBI" id="CHEBI:57844"/>
        <dbReference type="EC" id="4.4.1.11"/>
    </reaction>
    <physiologicalReaction direction="left-to-right" evidence="7">
        <dbReference type="Rhea" id="RHEA:23801"/>
    </physiologicalReaction>
</comment>
<dbReference type="Proteomes" id="UP000289260">
    <property type="component" value="Chromosome"/>
</dbReference>
<dbReference type="Gene3D" id="3.40.640.10">
    <property type="entry name" value="Type I PLP-dependent aspartate aminotransferase-like (Major domain)"/>
    <property type="match status" value="1"/>
</dbReference>
<evidence type="ECO:0000256" key="6">
    <source>
        <dbReference type="ARBA" id="ARBA00048780"/>
    </source>
</evidence>
<feature type="region of interest" description="Disordered" evidence="10">
    <location>
        <begin position="379"/>
        <end position="399"/>
    </location>
</feature>
<reference evidence="11 12" key="1">
    <citation type="submission" date="2019-02" db="EMBL/GenBank/DDBJ databases">
        <authorList>
            <person name="Sun L."/>
            <person name="Pan D."/>
            <person name="Wu X."/>
        </authorList>
    </citation>
    <scope>NUCLEOTIDE SEQUENCE [LARGE SCALE GENOMIC DNA]</scope>
    <source>
        <strain evidence="11 12">JW-1</strain>
    </source>
</reference>
<dbReference type="InterPro" id="IPR000277">
    <property type="entry name" value="Cys/Met-Metab_PyrdxlP-dep_enz"/>
</dbReference>
<dbReference type="AlphaFoldDB" id="A0A4P6KCF1"/>
<evidence type="ECO:0000256" key="4">
    <source>
        <dbReference type="ARBA" id="ARBA00047175"/>
    </source>
</evidence>
<evidence type="ECO:0000256" key="5">
    <source>
        <dbReference type="ARBA" id="ARBA00047199"/>
    </source>
</evidence>
<dbReference type="InterPro" id="IPR015422">
    <property type="entry name" value="PyrdxlP-dep_Trfase_small"/>
</dbReference>
<evidence type="ECO:0000313" key="11">
    <source>
        <dbReference type="EMBL" id="QBE47571.1"/>
    </source>
</evidence>
<dbReference type="PANTHER" id="PTHR11808:SF15">
    <property type="entry name" value="CYSTATHIONINE GAMMA-LYASE"/>
    <property type="match status" value="1"/>
</dbReference>
<dbReference type="SUPFAM" id="SSF53383">
    <property type="entry name" value="PLP-dependent transferases"/>
    <property type="match status" value="1"/>
</dbReference>
<dbReference type="OrthoDB" id="9780685at2"/>
<dbReference type="GO" id="GO:0030170">
    <property type="term" value="F:pyridoxal phosphate binding"/>
    <property type="evidence" value="ECO:0007669"/>
    <property type="project" value="InterPro"/>
</dbReference>
<protein>
    <recommendedName>
        <fullName evidence="4">homocysteine desulfhydrase</fullName>
        <ecNumber evidence="4">4.4.1.2</ecNumber>
    </recommendedName>
    <alternativeName>
        <fullName evidence="5">Homocysteine desulfhydrase</fullName>
    </alternativeName>
</protein>
<dbReference type="GO" id="GO:0019346">
    <property type="term" value="P:transsulfuration"/>
    <property type="evidence" value="ECO:0007669"/>
    <property type="project" value="InterPro"/>
</dbReference>
<accession>A0A4P6KCF1</accession>
<feature type="modified residue" description="N6-(pyridoxal phosphate)lysine" evidence="8">
    <location>
        <position position="202"/>
    </location>
</feature>
<sequence length="399" mass="41723">MSSNAHEIRPSTAVVALGRPDPEPDGPLNPPIVLSSTFRGSRAPEPGERVYARYANPSWEPLEAAIAALEESETPGLAFASGMAAVSAALSLVPIGGTAVVPSASYNGTIGLARDLAAEGALRLREIDPLDLDAATAALDGADLLWLESPTNPMLDIVDVPALAAAARARGVLVVVDNTFSTPLRQRPLAVGADAVVHSATKFIAGHSDVLLGLVVTRDPELRERLAKRRTLHGGIPGPFEAWLALRGLRTMALRLDRAEETAGELARRLARHPAVSRVRYPGLPHDPGHDRARAQLDGFGAVVSIELAGGAVAAESFVDALDLFTPATSLGGVESLVERRRRHAAEPVEVPESLVRLSIGIEHVEDLWSDLEQGLAGMGSAGASGAPAHTTPSGEYPA</sequence>
<dbReference type="GO" id="GO:0018826">
    <property type="term" value="F:methionine gamma-lyase activity"/>
    <property type="evidence" value="ECO:0007669"/>
    <property type="project" value="UniProtKB-EC"/>
</dbReference>
<dbReference type="PANTHER" id="PTHR11808">
    <property type="entry name" value="TRANS-SULFURATION ENZYME FAMILY MEMBER"/>
    <property type="match status" value="1"/>
</dbReference>
<comment type="catalytic activity">
    <reaction evidence="6">
        <text>L-homocysteine + H2O = 2-oxobutanoate + hydrogen sulfide + NH4(+) + H(+)</text>
        <dbReference type="Rhea" id="RHEA:14501"/>
        <dbReference type="ChEBI" id="CHEBI:15377"/>
        <dbReference type="ChEBI" id="CHEBI:15378"/>
        <dbReference type="ChEBI" id="CHEBI:16763"/>
        <dbReference type="ChEBI" id="CHEBI:28938"/>
        <dbReference type="ChEBI" id="CHEBI:29919"/>
        <dbReference type="ChEBI" id="CHEBI:58199"/>
        <dbReference type="EC" id="4.4.1.2"/>
    </reaction>
    <physiologicalReaction direction="left-to-right" evidence="6">
        <dbReference type="Rhea" id="RHEA:14502"/>
    </physiologicalReaction>
</comment>
<dbReference type="RefSeq" id="WP_130108729.1">
    <property type="nucleotide sequence ID" value="NZ_CP035806.1"/>
</dbReference>
<evidence type="ECO:0000256" key="7">
    <source>
        <dbReference type="ARBA" id="ARBA00052699"/>
    </source>
</evidence>
<comment type="cofactor">
    <cofactor evidence="1 9">
        <name>pyridoxal 5'-phosphate</name>
        <dbReference type="ChEBI" id="CHEBI:597326"/>
    </cofactor>
</comment>
<evidence type="ECO:0000256" key="10">
    <source>
        <dbReference type="SAM" id="MobiDB-lite"/>
    </source>
</evidence>
<evidence type="ECO:0000256" key="1">
    <source>
        <dbReference type="ARBA" id="ARBA00001933"/>
    </source>
</evidence>
<dbReference type="InterPro" id="IPR015424">
    <property type="entry name" value="PyrdxlP-dep_Trfase"/>
</dbReference>
<evidence type="ECO:0000313" key="12">
    <source>
        <dbReference type="Proteomes" id="UP000289260"/>
    </source>
</evidence>
<dbReference type="EC" id="4.4.1.2" evidence="4"/>
<comment type="similarity">
    <text evidence="2 9">Belongs to the trans-sulfuration enzymes family.</text>
</comment>
<dbReference type="PIRSF" id="PIRSF001434">
    <property type="entry name" value="CGS"/>
    <property type="match status" value="1"/>
</dbReference>
<name>A0A4P6KCF1_9MICO</name>